<dbReference type="RefSeq" id="WP_187017359.1">
    <property type="nucleotide sequence ID" value="NZ_JACRUK010000006.1"/>
</dbReference>
<accession>A0A923SFE7</accession>
<evidence type="ECO:0000313" key="3">
    <source>
        <dbReference type="EMBL" id="MBC5843689.1"/>
    </source>
</evidence>
<keyword evidence="1" id="KW-0732">Signal</keyword>
<evidence type="ECO:0000313" key="4">
    <source>
        <dbReference type="Proteomes" id="UP000641454"/>
    </source>
</evidence>
<name>A0A923SFE7_9FLAO</name>
<feature type="chain" id="PRO_5036882529" description="DUF6268 domain-containing protein" evidence="1">
    <location>
        <begin position="21"/>
        <end position="282"/>
    </location>
</feature>
<feature type="domain" description="DUF6268" evidence="2">
    <location>
        <begin position="20"/>
        <end position="281"/>
    </location>
</feature>
<sequence>MRIKIFTTLLFLFSFLKITAQTNYTLELNTKTAPTEKMTRNETELDFGLSTKVNAINTITNTLKYKQIGVNYELAKYDLGDNLNRFTSLENKFELAHEIDSKTSVAVAVQPTANFEKSFSFKDVMLLASLQIKHTFNDANSFSIGAQRTTLFGKIAFVPTFSYSNKINNNTTVQIGFPNSQISYSNNKRNTFLINNDFQGSIYNLATNQGTNNYNGATRMAYSQMATTVGYVRNIDSFWSINLSGGYGFNNKYYLTDDVANVKYDFNNNNGYIFNIGIKFKH</sequence>
<evidence type="ECO:0000259" key="2">
    <source>
        <dbReference type="Pfam" id="PF19783"/>
    </source>
</evidence>
<protein>
    <recommendedName>
        <fullName evidence="2">DUF6268 domain-containing protein</fullName>
    </recommendedName>
</protein>
<dbReference type="AlphaFoldDB" id="A0A923SFE7"/>
<evidence type="ECO:0000256" key="1">
    <source>
        <dbReference type="SAM" id="SignalP"/>
    </source>
</evidence>
<proteinExistence type="predicted"/>
<dbReference type="InterPro" id="IPR046235">
    <property type="entry name" value="DUF6268"/>
</dbReference>
<gene>
    <name evidence="3" type="ORF">H8R25_04455</name>
</gene>
<reference evidence="3 4" key="1">
    <citation type="submission" date="2020-08" db="EMBL/GenBank/DDBJ databases">
        <title>Description of novel Flavobacterium F-392 isolate.</title>
        <authorList>
            <person name="Saticioglu I.B."/>
            <person name="Duman M."/>
            <person name="Altun S."/>
        </authorList>
    </citation>
    <scope>NUCLEOTIDE SEQUENCE [LARGE SCALE GENOMIC DNA]</scope>
    <source>
        <strain evidence="3 4">F-392</strain>
    </source>
</reference>
<comment type="caution">
    <text evidence="3">The sequence shown here is derived from an EMBL/GenBank/DDBJ whole genome shotgun (WGS) entry which is preliminary data.</text>
</comment>
<dbReference type="EMBL" id="JACRUL010000006">
    <property type="protein sequence ID" value="MBC5843689.1"/>
    <property type="molecule type" value="Genomic_DNA"/>
</dbReference>
<feature type="signal peptide" evidence="1">
    <location>
        <begin position="1"/>
        <end position="20"/>
    </location>
</feature>
<dbReference type="Proteomes" id="UP000641454">
    <property type="component" value="Unassembled WGS sequence"/>
</dbReference>
<keyword evidence="4" id="KW-1185">Reference proteome</keyword>
<organism evidence="3 4">
    <name type="scientific">Flavobacterium muglaense</name>
    <dbReference type="NCBI Taxonomy" id="2764716"/>
    <lineage>
        <taxon>Bacteria</taxon>
        <taxon>Pseudomonadati</taxon>
        <taxon>Bacteroidota</taxon>
        <taxon>Flavobacteriia</taxon>
        <taxon>Flavobacteriales</taxon>
        <taxon>Flavobacteriaceae</taxon>
        <taxon>Flavobacterium</taxon>
    </lineage>
</organism>
<dbReference type="Pfam" id="PF19783">
    <property type="entry name" value="DUF6268"/>
    <property type="match status" value="1"/>
</dbReference>